<reference evidence="1 2" key="1">
    <citation type="submission" date="2020-04" db="EMBL/GenBank/DDBJ databases">
        <title>A Flavivirga sp. nov.</title>
        <authorList>
            <person name="Sun X."/>
        </authorList>
    </citation>
    <scope>NUCLEOTIDE SEQUENCE [LARGE SCALE GENOMIC DNA]</scope>
    <source>
        <strain evidence="1 2">Y03</strain>
    </source>
</reference>
<comment type="caution">
    <text evidence="1">The sequence shown here is derived from an EMBL/GenBank/DDBJ whole genome shotgun (WGS) entry which is preliminary data.</text>
</comment>
<evidence type="ECO:0000313" key="1">
    <source>
        <dbReference type="EMBL" id="NMH89973.1"/>
    </source>
</evidence>
<dbReference type="EMBL" id="JABBHF010000020">
    <property type="protein sequence ID" value="NMH89973.1"/>
    <property type="molecule type" value="Genomic_DNA"/>
</dbReference>
<evidence type="ECO:0000313" key="2">
    <source>
        <dbReference type="Proteomes" id="UP000746690"/>
    </source>
</evidence>
<sequence>MTQLKFHSPEFEFEGISIPEFDVEYGKLIRLCIPNFDSMGNSLVHRFRYGLLNRFEEKIPKAKWSKEYKESIFRKSLKPLTVENYITKKLNIDKTKAKDIAEYLELNPNEKVRDLILGKSKALAIKCDFEKYDTLVFDYFGVGAMDFEFLEKIVDFEIKRGKRGVTIDRLEYNQDEEKNENIEQLKITVGNNV</sequence>
<name>A0ABX1S549_9FLAO</name>
<dbReference type="Proteomes" id="UP000746690">
    <property type="component" value="Unassembled WGS sequence"/>
</dbReference>
<accession>A0ABX1S549</accession>
<gene>
    <name evidence="1" type="ORF">HHX25_20925</name>
</gene>
<dbReference type="RefSeq" id="WP_169677375.1">
    <property type="nucleotide sequence ID" value="NZ_JABBHF010000020.1"/>
</dbReference>
<organism evidence="1 2">
    <name type="scientific">Flavivirga algicola</name>
    <dbReference type="NCBI Taxonomy" id="2729136"/>
    <lineage>
        <taxon>Bacteria</taxon>
        <taxon>Pseudomonadati</taxon>
        <taxon>Bacteroidota</taxon>
        <taxon>Flavobacteriia</taxon>
        <taxon>Flavobacteriales</taxon>
        <taxon>Flavobacteriaceae</taxon>
        <taxon>Flavivirga</taxon>
    </lineage>
</organism>
<keyword evidence="2" id="KW-1185">Reference proteome</keyword>
<proteinExistence type="predicted"/>
<protein>
    <submittedName>
        <fullName evidence="1">Uncharacterized protein</fullName>
    </submittedName>
</protein>